<dbReference type="OrthoDB" id="10067438at2759"/>
<keyword evidence="2" id="KW-1185">Reference proteome</keyword>
<gene>
    <name evidence="1" type="ORF">TELCIR_08026</name>
</gene>
<evidence type="ECO:0000313" key="1">
    <source>
        <dbReference type="EMBL" id="PIO70131.1"/>
    </source>
</evidence>
<evidence type="ECO:0000313" key="2">
    <source>
        <dbReference type="Proteomes" id="UP000230423"/>
    </source>
</evidence>
<reference evidence="1 2" key="1">
    <citation type="submission" date="2015-09" db="EMBL/GenBank/DDBJ databases">
        <title>Draft genome of the parasitic nematode Teladorsagia circumcincta isolate WARC Sus (inbred).</title>
        <authorList>
            <person name="Mitreva M."/>
        </authorList>
    </citation>
    <scope>NUCLEOTIDE SEQUENCE [LARGE SCALE GENOMIC DNA]</scope>
    <source>
        <strain evidence="1 2">S</strain>
    </source>
</reference>
<sequence length="222" mass="25447">MEVEYVRIQGGRTVPREAKPPHCYREDVREVIEVNDFPRASHPITFKEVEVMCFRRLLSGVILLVVCAFKRYECYHPQQLSTLRLTSSTGVNTSAASMGRKKIQITRIQDERNRQRALFHVLYVAQFIEADLLQQDTALINQSTQRDIDAPRAKLELRGLSVMSCWLKLDDMRDKPLYSLEGVQAKATNDQTAITQTSMTRDGHTFPDCLPHQLLANTNHMS</sequence>
<dbReference type="Proteomes" id="UP000230423">
    <property type="component" value="Unassembled WGS sequence"/>
</dbReference>
<protein>
    <submittedName>
        <fullName evidence="1">Uncharacterized protein</fullName>
    </submittedName>
</protein>
<organism evidence="1 2">
    <name type="scientific">Teladorsagia circumcincta</name>
    <name type="common">Brown stomach worm</name>
    <name type="synonym">Ostertagia circumcincta</name>
    <dbReference type="NCBI Taxonomy" id="45464"/>
    <lineage>
        <taxon>Eukaryota</taxon>
        <taxon>Metazoa</taxon>
        <taxon>Ecdysozoa</taxon>
        <taxon>Nematoda</taxon>
        <taxon>Chromadorea</taxon>
        <taxon>Rhabditida</taxon>
        <taxon>Rhabditina</taxon>
        <taxon>Rhabditomorpha</taxon>
        <taxon>Strongyloidea</taxon>
        <taxon>Trichostrongylidae</taxon>
        <taxon>Teladorsagia</taxon>
    </lineage>
</organism>
<proteinExistence type="predicted"/>
<dbReference type="EMBL" id="KZ346382">
    <property type="protein sequence ID" value="PIO70131.1"/>
    <property type="molecule type" value="Genomic_DNA"/>
</dbReference>
<dbReference type="AlphaFoldDB" id="A0A2G9UIQ1"/>
<name>A0A2G9UIQ1_TELCI</name>
<accession>A0A2G9UIQ1</accession>